<accession>A0A9P5UDU2</accession>
<evidence type="ECO:0000256" key="1">
    <source>
        <dbReference type="SAM" id="MobiDB-lite"/>
    </source>
</evidence>
<evidence type="ECO:0000313" key="2">
    <source>
        <dbReference type="EMBL" id="KAF9075527.1"/>
    </source>
</evidence>
<dbReference type="Proteomes" id="UP000772434">
    <property type="component" value="Unassembled WGS sequence"/>
</dbReference>
<protein>
    <submittedName>
        <fullName evidence="2">Uncharacterized protein</fullName>
    </submittedName>
</protein>
<gene>
    <name evidence="2" type="ORF">BDP27DRAFT_1038766</name>
</gene>
<organism evidence="2 3">
    <name type="scientific">Rhodocollybia butyracea</name>
    <dbReference type="NCBI Taxonomy" id="206335"/>
    <lineage>
        <taxon>Eukaryota</taxon>
        <taxon>Fungi</taxon>
        <taxon>Dikarya</taxon>
        <taxon>Basidiomycota</taxon>
        <taxon>Agaricomycotina</taxon>
        <taxon>Agaricomycetes</taxon>
        <taxon>Agaricomycetidae</taxon>
        <taxon>Agaricales</taxon>
        <taxon>Marasmiineae</taxon>
        <taxon>Omphalotaceae</taxon>
        <taxon>Rhodocollybia</taxon>
    </lineage>
</organism>
<dbReference type="EMBL" id="JADNRY010000009">
    <property type="protein sequence ID" value="KAF9075527.1"/>
    <property type="molecule type" value="Genomic_DNA"/>
</dbReference>
<comment type="caution">
    <text evidence="2">The sequence shown here is derived from an EMBL/GenBank/DDBJ whole genome shotgun (WGS) entry which is preliminary data.</text>
</comment>
<reference evidence="2" key="1">
    <citation type="submission" date="2020-11" db="EMBL/GenBank/DDBJ databases">
        <authorList>
            <consortium name="DOE Joint Genome Institute"/>
            <person name="Ahrendt S."/>
            <person name="Riley R."/>
            <person name="Andreopoulos W."/>
            <person name="Labutti K."/>
            <person name="Pangilinan J."/>
            <person name="Ruiz-Duenas F.J."/>
            <person name="Barrasa J.M."/>
            <person name="Sanchez-Garcia M."/>
            <person name="Camarero S."/>
            <person name="Miyauchi S."/>
            <person name="Serrano A."/>
            <person name="Linde D."/>
            <person name="Babiker R."/>
            <person name="Drula E."/>
            <person name="Ayuso-Fernandez I."/>
            <person name="Pacheco R."/>
            <person name="Padilla G."/>
            <person name="Ferreira P."/>
            <person name="Barriuso J."/>
            <person name="Kellner H."/>
            <person name="Castanera R."/>
            <person name="Alfaro M."/>
            <person name="Ramirez L."/>
            <person name="Pisabarro A.G."/>
            <person name="Kuo A."/>
            <person name="Tritt A."/>
            <person name="Lipzen A."/>
            <person name="He G."/>
            <person name="Yan M."/>
            <person name="Ng V."/>
            <person name="Cullen D."/>
            <person name="Martin F."/>
            <person name="Rosso M.-N."/>
            <person name="Henrissat B."/>
            <person name="Hibbett D."/>
            <person name="Martinez A.T."/>
            <person name="Grigoriev I.V."/>
        </authorList>
    </citation>
    <scope>NUCLEOTIDE SEQUENCE</scope>
    <source>
        <strain evidence="2">AH 40177</strain>
    </source>
</reference>
<feature type="region of interest" description="Disordered" evidence="1">
    <location>
        <begin position="27"/>
        <end position="62"/>
    </location>
</feature>
<name>A0A9P5UDU2_9AGAR</name>
<evidence type="ECO:0000313" key="3">
    <source>
        <dbReference type="Proteomes" id="UP000772434"/>
    </source>
</evidence>
<dbReference type="AlphaFoldDB" id="A0A9P5UDU2"/>
<keyword evidence="3" id="KW-1185">Reference proteome</keyword>
<proteinExistence type="predicted"/>
<sequence>MPAKPYNYATISSPLCETFSFTQSMSECTRKRKRQSENDDDSQDFDPSGSKRDDNNKTRRINPFKLAERLPDGLVEEMETFIKPGAIMPNFEIRKELQIRYQVDRRHLYDYFHSRGLFIPASMSYILDNRKYF</sequence>
<dbReference type="OrthoDB" id="3038119at2759"/>